<reference evidence="1" key="1">
    <citation type="submission" date="2022-03" db="EMBL/GenBank/DDBJ databases">
        <authorList>
            <person name="Tunstrom K."/>
        </authorList>
    </citation>
    <scope>NUCLEOTIDE SEQUENCE</scope>
</reference>
<proteinExistence type="predicted"/>
<comment type="caution">
    <text evidence="1">The sequence shown here is derived from an EMBL/GenBank/DDBJ whole genome shotgun (WGS) entry which is preliminary data.</text>
</comment>
<evidence type="ECO:0000313" key="1">
    <source>
        <dbReference type="EMBL" id="CAH2095640.1"/>
    </source>
</evidence>
<organism evidence="1 2">
    <name type="scientific">Euphydryas editha</name>
    <name type="common">Edith's checkerspot</name>
    <dbReference type="NCBI Taxonomy" id="104508"/>
    <lineage>
        <taxon>Eukaryota</taxon>
        <taxon>Metazoa</taxon>
        <taxon>Ecdysozoa</taxon>
        <taxon>Arthropoda</taxon>
        <taxon>Hexapoda</taxon>
        <taxon>Insecta</taxon>
        <taxon>Pterygota</taxon>
        <taxon>Neoptera</taxon>
        <taxon>Endopterygota</taxon>
        <taxon>Lepidoptera</taxon>
        <taxon>Glossata</taxon>
        <taxon>Ditrysia</taxon>
        <taxon>Papilionoidea</taxon>
        <taxon>Nymphalidae</taxon>
        <taxon>Nymphalinae</taxon>
        <taxon>Euphydryas</taxon>
    </lineage>
</organism>
<protein>
    <submittedName>
        <fullName evidence="1">Uncharacterized protein</fullName>
    </submittedName>
</protein>
<dbReference type="AlphaFoldDB" id="A0AAU9UD08"/>
<dbReference type="EMBL" id="CAKOGL010000015">
    <property type="protein sequence ID" value="CAH2095640.1"/>
    <property type="molecule type" value="Genomic_DNA"/>
</dbReference>
<accession>A0AAU9UD08</accession>
<gene>
    <name evidence="1" type="ORF">EEDITHA_LOCUS11069</name>
</gene>
<name>A0AAU9UD08_EUPED</name>
<keyword evidence="2" id="KW-1185">Reference proteome</keyword>
<sequence>MSNILFYISVREVEASLLQADLSKQLSEIGRSINHVLKVRERCLPSELEHREFRRVQQTDRASERHQLSGTEEQVFAFDFNCVHLPSKNNLRNEKRVKEMCFLPTIYENVTWSYSECFEKDNDRGLSYPSDVEVDECQMQQHTAFIDEDKYVNCNSCNLRALFYSLLNVDGSFENINRLNYNEINC</sequence>
<dbReference type="Proteomes" id="UP001153954">
    <property type="component" value="Unassembled WGS sequence"/>
</dbReference>
<evidence type="ECO:0000313" key="2">
    <source>
        <dbReference type="Proteomes" id="UP001153954"/>
    </source>
</evidence>